<organism evidence="1 2">
    <name type="scientific">Candidatus Bilamarchaeum dharawalense</name>
    <dbReference type="NCBI Taxonomy" id="2885759"/>
    <lineage>
        <taxon>Archaea</taxon>
        <taxon>Candidatus Micrarchaeota</taxon>
        <taxon>Candidatus Micrarchaeia</taxon>
        <taxon>Candidatus Anstonellales</taxon>
        <taxon>Candidatus Bilamarchaeaceae</taxon>
        <taxon>Candidatus Bilamarchaeum</taxon>
    </lineage>
</organism>
<evidence type="ECO:0000313" key="2">
    <source>
        <dbReference type="Proteomes" id="UP000789941"/>
    </source>
</evidence>
<proteinExistence type="predicted"/>
<protein>
    <submittedName>
        <fullName evidence="1">Uncharacterized protein</fullName>
    </submittedName>
</protein>
<evidence type="ECO:0000313" key="1">
    <source>
        <dbReference type="EMBL" id="VVC02542.1"/>
    </source>
</evidence>
<dbReference type="AlphaFoldDB" id="A0A5E4LR62"/>
<dbReference type="EMBL" id="CABMJJ010000001">
    <property type="protein sequence ID" value="VVC02542.1"/>
    <property type="molecule type" value="Genomic_DNA"/>
</dbReference>
<reference evidence="1 2" key="1">
    <citation type="submission" date="2019-08" db="EMBL/GenBank/DDBJ databases">
        <authorList>
            <person name="Vazquez-Campos X."/>
        </authorList>
    </citation>
    <scope>NUCLEOTIDE SEQUENCE [LARGE SCALE GENOMIC DNA]</scope>
    <source>
        <strain evidence="1">LFW-283_2</strain>
    </source>
</reference>
<gene>
    <name evidence="1" type="ORF">LFW2832_00065</name>
</gene>
<name>A0A5E4LR62_9ARCH</name>
<dbReference type="Proteomes" id="UP000789941">
    <property type="component" value="Unassembled WGS sequence"/>
</dbReference>
<accession>A0A5E4LR62</accession>
<comment type="caution">
    <text evidence="1">The sequence shown here is derived from an EMBL/GenBank/DDBJ whole genome shotgun (WGS) entry which is preliminary data.</text>
</comment>
<sequence>MNRIYLFLILAILTIGSVVSSIAVTEYYLTHIPSSCEQTISSDDEFIWLPTKVSDLFLSDRIILHFSFINGENIVINGEVLPNKITHLKCGSTVDYDYEVWMSDINALELATSTKPTTTFVRLWRTGEIRIIANGSENEQKLSHADMLVAQDYEPVPVWIRNLFSKYIKN</sequence>